<evidence type="ECO:0000256" key="3">
    <source>
        <dbReference type="ARBA" id="ARBA00008655"/>
    </source>
</evidence>
<dbReference type="Pfam" id="PF01553">
    <property type="entry name" value="Acyltransferase"/>
    <property type="match status" value="1"/>
</dbReference>
<comment type="caution">
    <text evidence="15">The sequence shown here is derived from an EMBL/GenBank/DDBJ whole genome shotgun (WGS) entry which is preliminary data.</text>
</comment>
<dbReference type="Proteomes" id="UP000179807">
    <property type="component" value="Unassembled WGS sequence"/>
</dbReference>
<evidence type="ECO:0000256" key="12">
    <source>
        <dbReference type="ARBA" id="ARBA00023315"/>
    </source>
</evidence>
<dbReference type="GeneID" id="94833242"/>
<dbReference type="GO" id="GO:0008374">
    <property type="term" value="F:O-acyltransferase activity"/>
    <property type="evidence" value="ECO:0007669"/>
    <property type="project" value="InterPro"/>
</dbReference>
<evidence type="ECO:0000256" key="5">
    <source>
        <dbReference type="ARBA" id="ARBA00022679"/>
    </source>
</evidence>
<keyword evidence="10" id="KW-0594">Phospholipid biosynthesis</keyword>
<evidence type="ECO:0000256" key="7">
    <source>
        <dbReference type="ARBA" id="ARBA00022989"/>
    </source>
</evidence>
<evidence type="ECO:0000259" key="14">
    <source>
        <dbReference type="SMART" id="SM00563"/>
    </source>
</evidence>
<dbReference type="SMART" id="SM00563">
    <property type="entry name" value="PlsC"/>
    <property type="match status" value="1"/>
</dbReference>
<reference evidence="15" key="1">
    <citation type="submission" date="2016-10" db="EMBL/GenBank/DDBJ databases">
        <authorList>
            <person name="Benchimol M."/>
            <person name="Almeida L.G."/>
            <person name="Vasconcelos A.T."/>
            <person name="Perreira-Neves A."/>
            <person name="Rosa I.A."/>
            <person name="Tasca T."/>
            <person name="Bogo M.R."/>
            <person name="de Souza W."/>
        </authorList>
    </citation>
    <scope>NUCLEOTIDE SEQUENCE [LARGE SCALE GENOMIC DNA]</scope>
    <source>
        <strain evidence="15">K</strain>
    </source>
</reference>
<protein>
    <submittedName>
        <fullName evidence="15">Acyltransferase family protein</fullName>
    </submittedName>
</protein>
<keyword evidence="8" id="KW-0443">Lipid metabolism</keyword>
<dbReference type="PANTHER" id="PTHR23063:SF52">
    <property type="entry name" value="LYSOPHOSPHATIDYLCHOLINE ACYLTRANSFERASE"/>
    <property type="match status" value="1"/>
</dbReference>
<dbReference type="EMBL" id="MLAK01000441">
    <property type="protein sequence ID" value="OHT13954.1"/>
    <property type="molecule type" value="Genomic_DNA"/>
</dbReference>
<comment type="pathway">
    <text evidence="2">Lipid metabolism.</text>
</comment>
<evidence type="ECO:0000313" key="16">
    <source>
        <dbReference type="Proteomes" id="UP000179807"/>
    </source>
</evidence>
<keyword evidence="16" id="KW-1185">Reference proteome</keyword>
<evidence type="ECO:0000256" key="9">
    <source>
        <dbReference type="ARBA" id="ARBA00023136"/>
    </source>
</evidence>
<feature type="domain" description="Phospholipid/glycerol acyltransferase" evidence="14">
    <location>
        <begin position="125"/>
        <end position="230"/>
    </location>
</feature>
<keyword evidence="9 13" id="KW-0472">Membrane</keyword>
<feature type="transmembrane region" description="Helical" evidence="13">
    <location>
        <begin position="94"/>
        <end position="114"/>
    </location>
</feature>
<sequence>MKFKCEIPPRNPSFTRQEKLSPVSDELFKEAITGEELTDKDFYVQLFMFIFGFGWIRIIILLFATIIFVPLIAPLPMFYNKRKFINFYMPFAEFMTRIYVRIMLFTLGVSWVRIHGKRDRKVRGLAYNHTSLIDGPLVFIYHPFTPVITIGVRKIPVIGRLLESGETIWIDRQKTEGNSKLIVNRMHDHNTNPVAVAPEGKITNGKMMFKFRTGQFLTDEPIQPISLRYTNYFSFAKTNFNFTRPSVKEFLWLCLCIPFGVIDLTFLPTLSHEVMKDRTPEERAEICQLEIANDLGVLAGSRTSKELFIKKSIPPTINKNS</sequence>
<keyword evidence="11" id="KW-1208">Phospholipid metabolism</keyword>
<dbReference type="GO" id="GO:0008654">
    <property type="term" value="P:phospholipid biosynthetic process"/>
    <property type="evidence" value="ECO:0007669"/>
    <property type="project" value="UniProtKB-KW"/>
</dbReference>
<name>A0A1J4KS75_9EUKA</name>
<keyword evidence="5" id="KW-0808">Transferase</keyword>
<gene>
    <name evidence="15" type="ORF">TRFO_15713</name>
</gene>
<proteinExistence type="inferred from homology"/>
<dbReference type="InterPro" id="IPR002123">
    <property type="entry name" value="Plipid/glycerol_acylTrfase"/>
</dbReference>
<dbReference type="GO" id="GO:0016020">
    <property type="term" value="C:membrane"/>
    <property type="evidence" value="ECO:0007669"/>
    <property type="project" value="UniProtKB-SubCell"/>
</dbReference>
<keyword evidence="6 13" id="KW-0812">Transmembrane</keyword>
<keyword evidence="12 15" id="KW-0012">Acyltransferase</keyword>
<evidence type="ECO:0000256" key="13">
    <source>
        <dbReference type="SAM" id="Phobius"/>
    </source>
</evidence>
<comment type="similarity">
    <text evidence="3">Belongs to the 1-acyl-sn-glycerol-3-phosphate acyltransferase family.</text>
</comment>
<accession>A0A1J4KS75</accession>
<evidence type="ECO:0000256" key="6">
    <source>
        <dbReference type="ARBA" id="ARBA00022692"/>
    </source>
</evidence>
<evidence type="ECO:0000256" key="10">
    <source>
        <dbReference type="ARBA" id="ARBA00023209"/>
    </source>
</evidence>
<evidence type="ECO:0000256" key="2">
    <source>
        <dbReference type="ARBA" id="ARBA00005189"/>
    </source>
</evidence>
<dbReference type="SUPFAM" id="SSF69593">
    <property type="entry name" value="Glycerol-3-phosphate (1)-acyltransferase"/>
    <property type="match status" value="1"/>
</dbReference>
<dbReference type="InterPro" id="IPR045252">
    <property type="entry name" value="LPCAT1-like"/>
</dbReference>
<dbReference type="PANTHER" id="PTHR23063">
    <property type="entry name" value="PHOSPHOLIPID ACYLTRANSFERASE"/>
    <property type="match status" value="1"/>
</dbReference>
<dbReference type="VEuPathDB" id="TrichDB:TRFO_15713"/>
<evidence type="ECO:0000256" key="8">
    <source>
        <dbReference type="ARBA" id="ARBA00023098"/>
    </source>
</evidence>
<evidence type="ECO:0000256" key="1">
    <source>
        <dbReference type="ARBA" id="ARBA00004370"/>
    </source>
</evidence>
<dbReference type="RefSeq" id="XP_068367090.1">
    <property type="nucleotide sequence ID" value="XM_068498538.1"/>
</dbReference>
<keyword evidence="4" id="KW-0444">Lipid biosynthesis</keyword>
<feature type="transmembrane region" description="Helical" evidence="13">
    <location>
        <begin position="250"/>
        <end position="270"/>
    </location>
</feature>
<dbReference type="CDD" id="cd07991">
    <property type="entry name" value="LPLAT_LPCAT1-like"/>
    <property type="match status" value="1"/>
</dbReference>
<dbReference type="AlphaFoldDB" id="A0A1J4KS75"/>
<feature type="transmembrane region" description="Helical" evidence="13">
    <location>
        <begin position="46"/>
        <end position="74"/>
    </location>
</feature>
<organism evidence="15 16">
    <name type="scientific">Tritrichomonas foetus</name>
    <dbReference type="NCBI Taxonomy" id="1144522"/>
    <lineage>
        <taxon>Eukaryota</taxon>
        <taxon>Metamonada</taxon>
        <taxon>Parabasalia</taxon>
        <taxon>Tritrichomonadida</taxon>
        <taxon>Tritrichomonadidae</taxon>
        <taxon>Tritrichomonas</taxon>
    </lineage>
</organism>
<evidence type="ECO:0000256" key="4">
    <source>
        <dbReference type="ARBA" id="ARBA00022516"/>
    </source>
</evidence>
<evidence type="ECO:0000313" key="15">
    <source>
        <dbReference type="EMBL" id="OHT13954.1"/>
    </source>
</evidence>
<comment type="subcellular location">
    <subcellularLocation>
        <location evidence="1">Membrane</location>
    </subcellularLocation>
</comment>
<keyword evidence="7 13" id="KW-1133">Transmembrane helix</keyword>
<evidence type="ECO:0000256" key="11">
    <source>
        <dbReference type="ARBA" id="ARBA00023264"/>
    </source>
</evidence>
<dbReference type="OrthoDB" id="272512at2759"/>